<dbReference type="Pfam" id="PF11741">
    <property type="entry name" value="AMIN"/>
    <property type="match status" value="1"/>
</dbReference>
<dbReference type="InterPro" id="IPR036582">
    <property type="entry name" value="Mao_N_sf"/>
</dbReference>
<evidence type="ECO:0000259" key="4">
    <source>
        <dbReference type="SMART" id="SM00646"/>
    </source>
</evidence>
<dbReference type="KEGG" id="pmq:PM3016_3075"/>
<dbReference type="SUPFAM" id="SSF55383">
    <property type="entry name" value="Copper amine oxidase, domain N"/>
    <property type="match status" value="1"/>
</dbReference>
<feature type="chain" id="PRO_5003605542" evidence="3">
    <location>
        <begin position="25"/>
        <end position="550"/>
    </location>
</feature>
<evidence type="ECO:0000313" key="5">
    <source>
        <dbReference type="EMBL" id="AFC29941.1"/>
    </source>
</evidence>
<accession>H6NAL6</accession>
<protein>
    <submittedName>
        <fullName evidence="5">N-acetylmuramoyl-L-alanine amidase</fullName>
    </submittedName>
</protein>
<dbReference type="Proteomes" id="UP000007523">
    <property type="component" value="Chromosome"/>
</dbReference>
<dbReference type="SMART" id="SM00646">
    <property type="entry name" value="Ami_3"/>
    <property type="match status" value="1"/>
</dbReference>
<dbReference type="Pfam" id="PF07833">
    <property type="entry name" value="Cu_amine_oxidN1"/>
    <property type="match status" value="1"/>
</dbReference>
<dbReference type="HOGENOM" id="CLU_014322_10_0_9"/>
<feature type="signal peptide" evidence="3">
    <location>
        <begin position="1"/>
        <end position="24"/>
    </location>
</feature>
<feature type="compositionally biased region" description="Polar residues" evidence="2">
    <location>
        <begin position="244"/>
        <end position="255"/>
    </location>
</feature>
<sequence length="550" mass="58306">MRALTAWFTLLILSLLMLPAAAGAAAPAIKLYMNGVALKPEVAPRIVNESTIVPIRVIAESLGSKVAWNEKARKVTLTKDGTTIELVIDKKAASVNGKAFALEAAPVIVDGSTMLPVRFVSEQFGVDVKWDNESRSVYLKKPEAPAQEVAAGGQAPGEKPAAGTQDVPAGQTSSGTPVKAGDTPQGGETAQPESGKAAEPPKTVENPKTGTEGAADPLAPGKGQSAVPPTGGVLTGEKNVTPEEAQSTGEQEASGQIATVQSITMNGDVLSIQSDNGTLLKPGVFRLANPERLIIDLPGAVLGDKLTANLNGLKEGKLPLTGGTVTGIRYSLFSKEDSIVRIVLDLSQRSDLSLAAGAKPGELTGKIVPGKTRFRVVIDAGHGGKDSGAISIQKRKEKDYVLQQARKIADLLKTDSRLEVIMTRSDDTFIELGGRADLANAAQADLFVSIHANTAGKESIRGTETYYYTEQSREFAGLIHKYLLEATGFPDRKVKQERFYVIRNTVMPSVLLEVGFLSNTTDEAQLYQDEFQNRVAASIVAAIKKQLNLD</sequence>
<dbReference type="RefSeq" id="WP_014370065.1">
    <property type="nucleotide sequence ID" value="NC_016935.1"/>
</dbReference>
<dbReference type="CDD" id="cd02696">
    <property type="entry name" value="MurNAc-LAA"/>
    <property type="match status" value="1"/>
</dbReference>
<evidence type="ECO:0000256" key="1">
    <source>
        <dbReference type="ARBA" id="ARBA00022801"/>
    </source>
</evidence>
<reference evidence="5 6" key="1">
    <citation type="journal article" date="2012" name="J. Bacteriol.">
        <title>Complete Genome Sequence of Paenibacillus mucilaginosus 3016, a Bacterium Functional as Microbial Fertilizer.</title>
        <authorList>
            <person name="Ma M."/>
            <person name="Wang Z."/>
            <person name="Li L."/>
            <person name="Jiang X."/>
            <person name="Guan D."/>
            <person name="Cao F."/>
            <person name="Chen H."/>
            <person name="Wang X."/>
            <person name="Shen D."/>
            <person name="Du B."/>
            <person name="Li J."/>
        </authorList>
    </citation>
    <scope>NUCLEOTIDE SEQUENCE [LARGE SCALE GENOMIC DNA]</scope>
    <source>
        <strain evidence="5 6">3016</strain>
    </source>
</reference>
<dbReference type="GO" id="GO:0008745">
    <property type="term" value="F:N-acetylmuramoyl-L-alanine amidase activity"/>
    <property type="evidence" value="ECO:0007669"/>
    <property type="project" value="InterPro"/>
</dbReference>
<name>H6NAL6_9BACL</name>
<dbReference type="EMBL" id="CP003235">
    <property type="protein sequence ID" value="AFC29941.1"/>
    <property type="molecule type" value="Genomic_DNA"/>
</dbReference>
<dbReference type="InterPro" id="IPR012854">
    <property type="entry name" value="Cu_amine_oxidase-like_N"/>
</dbReference>
<dbReference type="Gene3D" id="2.60.40.3500">
    <property type="match status" value="1"/>
</dbReference>
<dbReference type="Pfam" id="PF01520">
    <property type="entry name" value="Amidase_3"/>
    <property type="match status" value="1"/>
</dbReference>
<dbReference type="InterPro" id="IPR021731">
    <property type="entry name" value="AMIN_dom"/>
</dbReference>
<dbReference type="Gene3D" id="3.40.630.40">
    <property type="entry name" value="Zn-dependent exopeptidases"/>
    <property type="match status" value="1"/>
</dbReference>
<dbReference type="GO" id="GO:0030288">
    <property type="term" value="C:outer membrane-bounded periplasmic space"/>
    <property type="evidence" value="ECO:0007669"/>
    <property type="project" value="TreeGrafter"/>
</dbReference>
<feature type="domain" description="MurNAc-LAA" evidence="4">
    <location>
        <begin position="436"/>
        <end position="544"/>
    </location>
</feature>
<dbReference type="GO" id="GO:0009253">
    <property type="term" value="P:peptidoglycan catabolic process"/>
    <property type="evidence" value="ECO:0007669"/>
    <property type="project" value="InterPro"/>
</dbReference>
<dbReference type="AlphaFoldDB" id="H6NAL6"/>
<proteinExistence type="predicted"/>
<dbReference type="PANTHER" id="PTHR30404">
    <property type="entry name" value="N-ACETYLMURAMOYL-L-ALANINE AMIDASE"/>
    <property type="match status" value="1"/>
</dbReference>
<dbReference type="SUPFAM" id="SSF53187">
    <property type="entry name" value="Zn-dependent exopeptidases"/>
    <property type="match status" value="1"/>
</dbReference>
<organism evidence="5 6">
    <name type="scientific">Paenibacillus mucilaginosus 3016</name>
    <dbReference type="NCBI Taxonomy" id="1116391"/>
    <lineage>
        <taxon>Bacteria</taxon>
        <taxon>Bacillati</taxon>
        <taxon>Bacillota</taxon>
        <taxon>Bacilli</taxon>
        <taxon>Bacillales</taxon>
        <taxon>Paenibacillaceae</taxon>
        <taxon>Paenibacillus</taxon>
    </lineage>
</organism>
<keyword evidence="1" id="KW-0378">Hydrolase</keyword>
<dbReference type="Gene3D" id="3.30.457.10">
    <property type="entry name" value="Copper amine oxidase-like, N-terminal domain"/>
    <property type="match status" value="1"/>
</dbReference>
<dbReference type="STRING" id="1116391.PM3016_3075"/>
<evidence type="ECO:0000256" key="3">
    <source>
        <dbReference type="SAM" id="SignalP"/>
    </source>
</evidence>
<gene>
    <name evidence="5" type="ORF">PM3016_3075</name>
</gene>
<dbReference type="InterPro" id="IPR002508">
    <property type="entry name" value="MurNAc-LAA_cat"/>
</dbReference>
<evidence type="ECO:0000313" key="6">
    <source>
        <dbReference type="Proteomes" id="UP000007523"/>
    </source>
</evidence>
<keyword evidence="3" id="KW-0732">Signal</keyword>
<feature type="region of interest" description="Disordered" evidence="2">
    <location>
        <begin position="145"/>
        <end position="255"/>
    </location>
</feature>
<dbReference type="PANTHER" id="PTHR30404:SF0">
    <property type="entry name" value="N-ACETYLMURAMOYL-L-ALANINE AMIDASE AMIC"/>
    <property type="match status" value="1"/>
</dbReference>
<keyword evidence="6" id="KW-1185">Reference proteome</keyword>
<dbReference type="InterPro" id="IPR050695">
    <property type="entry name" value="N-acetylmuramoyl_amidase_3"/>
</dbReference>
<evidence type="ECO:0000256" key="2">
    <source>
        <dbReference type="SAM" id="MobiDB-lite"/>
    </source>
</evidence>